<keyword evidence="3" id="KW-1185">Reference proteome</keyword>
<dbReference type="InterPro" id="IPR029058">
    <property type="entry name" value="AB_hydrolase_fold"/>
</dbReference>
<gene>
    <name evidence="2" type="ORF">OW763_10245</name>
</gene>
<dbReference type="SUPFAM" id="SSF53474">
    <property type="entry name" value="alpha/beta-Hydrolases"/>
    <property type="match status" value="1"/>
</dbReference>
<dbReference type="Pfam" id="PF07819">
    <property type="entry name" value="PGAP1"/>
    <property type="match status" value="1"/>
</dbReference>
<evidence type="ECO:0000313" key="2">
    <source>
        <dbReference type="EMBL" id="MCY6484721.1"/>
    </source>
</evidence>
<dbReference type="InterPro" id="IPR012908">
    <property type="entry name" value="PGAP1-ab_dom-like"/>
</dbReference>
<comment type="caution">
    <text evidence="2">The sequence shown here is derived from an EMBL/GenBank/DDBJ whole genome shotgun (WGS) entry which is preliminary data.</text>
</comment>
<dbReference type="Gene3D" id="3.40.50.1820">
    <property type="entry name" value="alpha/beta hydrolase"/>
    <property type="match status" value="1"/>
</dbReference>
<organism evidence="2 3">
    <name type="scientific">Clostridium aestuarii</name>
    <dbReference type="NCBI Taxonomy" id="338193"/>
    <lineage>
        <taxon>Bacteria</taxon>
        <taxon>Bacillati</taxon>
        <taxon>Bacillota</taxon>
        <taxon>Clostridia</taxon>
        <taxon>Eubacteriales</taxon>
        <taxon>Clostridiaceae</taxon>
        <taxon>Clostridium</taxon>
    </lineage>
</organism>
<proteinExistence type="predicted"/>
<evidence type="ECO:0000313" key="3">
    <source>
        <dbReference type="Proteomes" id="UP001078443"/>
    </source>
</evidence>
<dbReference type="RefSeq" id="WP_268041023.1">
    <property type="nucleotide sequence ID" value="NZ_JAPQER010000003.1"/>
</dbReference>
<evidence type="ECO:0000259" key="1">
    <source>
        <dbReference type="Pfam" id="PF07819"/>
    </source>
</evidence>
<sequence length="364" mass="42025">MKSKVVLVHGYNKTSKDMLPLKYNLEILNYEVLLINLPLTVEKLDCSIELFKKRMEDILKTLGKNEKIHLVGHSTGGLLIRILLSKLQNIDKIGRCVLIATPNKGSKLADTAGGISQEIVKFFKVLKDLQMENIKERKIKNMSQVEIGAIAGNKNNLMLGSLLDGENDGRVRVNSVRYDGLTDFIVLQYNHKEIHHKFETARLIDNYFNTGKFKAEEYEKKEQIINKDDLMSVRDNSKFIGQFCEVLGGNMLNWDISTSGGKVFWKDSTEYNGWRLQQNKVTGHCRILNPKDYRKAWGSPKAMEKAINEIIQIQNYHQINNKFINNKNKEELLKILEKLDELRIKEIITEEEFNKKKNNILSRI</sequence>
<dbReference type="Proteomes" id="UP001078443">
    <property type="component" value="Unassembled WGS sequence"/>
</dbReference>
<dbReference type="EMBL" id="JAPQER010000003">
    <property type="protein sequence ID" value="MCY6484721.1"/>
    <property type="molecule type" value="Genomic_DNA"/>
</dbReference>
<dbReference type="PANTHER" id="PTHR37946">
    <property type="entry name" value="SLL1969 PROTEIN"/>
    <property type="match status" value="1"/>
</dbReference>
<accession>A0ABT4D0F1</accession>
<feature type="domain" description="GPI inositol-deacylase PGAP1-like alpha/beta" evidence="1">
    <location>
        <begin position="48"/>
        <end position="160"/>
    </location>
</feature>
<reference evidence="2" key="1">
    <citation type="submission" date="2022-12" db="EMBL/GenBank/DDBJ databases">
        <authorList>
            <person name="Wang J."/>
        </authorList>
    </citation>
    <scope>NUCLEOTIDE SEQUENCE</scope>
    <source>
        <strain evidence="2">HY-45-18</strain>
    </source>
</reference>
<protein>
    <recommendedName>
        <fullName evidence="1">GPI inositol-deacylase PGAP1-like alpha/beta domain-containing protein</fullName>
    </recommendedName>
</protein>
<name>A0ABT4D0F1_9CLOT</name>
<dbReference type="PANTHER" id="PTHR37946:SF1">
    <property type="entry name" value="SLL1969 PROTEIN"/>
    <property type="match status" value="1"/>
</dbReference>